<dbReference type="PANTHER" id="PTHR36510">
    <property type="entry name" value="GLUTAMATE--CYSTEINE LIGASE 2-RELATED"/>
    <property type="match status" value="1"/>
</dbReference>
<dbReference type="Pfam" id="PF04107">
    <property type="entry name" value="GCS2"/>
    <property type="match status" value="1"/>
</dbReference>
<reference evidence="1 2" key="1">
    <citation type="submission" date="2019-07" db="EMBL/GenBank/DDBJ databases">
        <title>Rufibacter sp. nov., isolated from lake sediment.</title>
        <authorList>
            <person name="Qu J.-H."/>
        </authorList>
    </citation>
    <scope>NUCLEOTIDE SEQUENCE [LARGE SCALE GENOMIC DNA]</scope>
    <source>
        <strain evidence="1 2">NBS58-1</strain>
    </source>
</reference>
<dbReference type="PANTHER" id="PTHR36510:SF1">
    <property type="entry name" value="GLUTAMATE--CYSTEINE LIGASE 2-RELATED"/>
    <property type="match status" value="1"/>
</dbReference>
<sequence length="414" mass="46125">MSSASPKLGLFQGYGVEMEYMIVDRDTLQVKPISDEVLKAEVGELTSDVERGSMAWSNELVLHVLELKTNGPAPELPSLAGKFHGEVQRVNALLAPFNAMLLPTGAHPFMDPYQETKLWPHEASEIYEAYNRIFNCQGHGWSNLQSTHLNLPFKDDEEFGRLHAAIRLILPLIPAISAASPVLDGQVSGLLDTRLEVYRKNQAKIPLIAGEVVPEAVFSEAEYEARIFQPMFQAIAPYDPEGDLQDEFLNSRGAIARFSRGAIEIRIIDNQECPLADIAVVTLVSEVLKKLTSEEWSSYQDQQKAETSFLSSVFLSSLKKGSKTEVQHSDYLRLLGMAGEHATLQEIWEHLWQEVQGEAVFTAELSQSIRLILQEGCLSQRILKILGSSPSIDSIKDVYRELANCLALNQLYAP</sequence>
<dbReference type="GO" id="GO:0042398">
    <property type="term" value="P:modified amino acid biosynthetic process"/>
    <property type="evidence" value="ECO:0007669"/>
    <property type="project" value="InterPro"/>
</dbReference>
<organism evidence="1 2">
    <name type="scientific">Rufibacter hautae</name>
    <dbReference type="NCBI Taxonomy" id="2595005"/>
    <lineage>
        <taxon>Bacteria</taxon>
        <taxon>Pseudomonadati</taxon>
        <taxon>Bacteroidota</taxon>
        <taxon>Cytophagia</taxon>
        <taxon>Cytophagales</taxon>
        <taxon>Hymenobacteraceae</taxon>
        <taxon>Rufibacter</taxon>
    </lineage>
</organism>
<evidence type="ECO:0000313" key="2">
    <source>
        <dbReference type="Proteomes" id="UP000324133"/>
    </source>
</evidence>
<dbReference type="GO" id="GO:0004357">
    <property type="term" value="F:glutamate-cysteine ligase activity"/>
    <property type="evidence" value="ECO:0007669"/>
    <property type="project" value="InterPro"/>
</dbReference>
<keyword evidence="1" id="KW-0436">Ligase</keyword>
<dbReference type="Proteomes" id="UP000324133">
    <property type="component" value="Unassembled WGS sequence"/>
</dbReference>
<dbReference type="OrthoDB" id="9804786at2"/>
<dbReference type="InterPro" id="IPR050141">
    <property type="entry name" value="GCL_type2/YbdK_subfam"/>
</dbReference>
<keyword evidence="2" id="KW-1185">Reference proteome</keyword>
<protein>
    <submittedName>
        <fullName evidence="1">Glutamate--cysteine ligase</fullName>
    </submittedName>
</protein>
<gene>
    <name evidence="1" type="ORF">FOA19_12720</name>
</gene>
<proteinExistence type="predicted"/>
<evidence type="ECO:0000313" key="1">
    <source>
        <dbReference type="EMBL" id="KAA3438872.1"/>
    </source>
</evidence>
<name>A0A5B6THY8_9BACT</name>
<dbReference type="EMBL" id="VKKY01000002">
    <property type="protein sequence ID" value="KAA3438872.1"/>
    <property type="molecule type" value="Genomic_DNA"/>
</dbReference>
<dbReference type="AlphaFoldDB" id="A0A5B6THY8"/>
<accession>A0A5B6THY8</accession>
<dbReference type="InterPro" id="IPR014746">
    <property type="entry name" value="Gln_synth/guanido_kin_cat_dom"/>
</dbReference>
<dbReference type="Gene3D" id="3.30.590.20">
    <property type="match status" value="1"/>
</dbReference>
<dbReference type="InterPro" id="IPR006336">
    <property type="entry name" value="GCS2"/>
</dbReference>
<dbReference type="SUPFAM" id="SSF55931">
    <property type="entry name" value="Glutamine synthetase/guanido kinase"/>
    <property type="match status" value="1"/>
</dbReference>
<comment type="caution">
    <text evidence="1">The sequence shown here is derived from an EMBL/GenBank/DDBJ whole genome shotgun (WGS) entry which is preliminary data.</text>
</comment>